<dbReference type="HOGENOM" id="CLU_007336_1_2_5"/>
<keyword evidence="10" id="KW-1185">Reference proteome</keyword>
<evidence type="ECO:0000313" key="10">
    <source>
        <dbReference type="Proteomes" id="UP000006575"/>
    </source>
</evidence>
<dbReference type="GO" id="GO:0030979">
    <property type="term" value="P:alpha-glucan biosynthetic process"/>
    <property type="evidence" value="ECO:0007669"/>
    <property type="project" value="UniProtKB-UniRule"/>
</dbReference>
<comment type="subunit">
    <text evidence="1 6">Homodimer.</text>
</comment>
<dbReference type="GO" id="GO:0004553">
    <property type="term" value="F:hydrolase activity, hydrolyzing O-glycosyl compounds"/>
    <property type="evidence" value="ECO:0007669"/>
    <property type="project" value="InterPro"/>
</dbReference>
<dbReference type="EnsemblBacteria" id="CAK12417">
    <property type="protein sequence ID" value="CAK12417"/>
    <property type="gene ID" value="pRL120708"/>
</dbReference>
<feature type="compositionally biased region" description="Polar residues" evidence="7">
    <location>
        <begin position="697"/>
        <end position="706"/>
    </location>
</feature>
<dbReference type="Gene3D" id="1.20.58.80">
    <property type="entry name" value="Phosphotransferase system, lactose/cellobiose-type IIA subunit"/>
    <property type="match status" value="1"/>
</dbReference>
<evidence type="ECO:0000256" key="2">
    <source>
        <dbReference type="ARBA" id="ARBA00022676"/>
    </source>
</evidence>
<gene>
    <name evidence="6" type="primary">glgE</name>
    <name evidence="9" type="ordered locus">pRL120708</name>
</gene>
<feature type="binding site" evidence="6">
    <location>
        <position position="795"/>
    </location>
    <ligand>
        <name>alpha-maltose 1-phosphate</name>
        <dbReference type="ChEBI" id="CHEBI:63576"/>
    </ligand>
</feature>
<accession>Q1M3A9</accession>
<dbReference type="AlphaFoldDB" id="Q1M3A9"/>
<feature type="active site" description="Nucleophile" evidence="6">
    <location>
        <position position="832"/>
    </location>
</feature>
<dbReference type="Pfam" id="PF11896">
    <property type="entry name" value="GlgE_dom_N_S"/>
    <property type="match status" value="1"/>
</dbReference>
<dbReference type="PANTHER" id="PTHR47786:SF2">
    <property type="entry name" value="GLYCOSYL HYDROLASE FAMILY 13 CATALYTIC DOMAIN-CONTAINING PROTEIN"/>
    <property type="match status" value="1"/>
</dbReference>
<protein>
    <recommendedName>
        <fullName evidence="6">Alpha-1,4-glucan:maltose-1-phosphate maltosyltransferase</fullName>
        <shortName evidence="6">GMPMT</shortName>
        <ecNumber evidence="6">2.4.99.16</ecNumber>
    </recommendedName>
    <alternativeName>
        <fullName evidence="6">(1-&gt;4)-alpha-D-glucan:maltose-1-phosphate alpha-D-maltosyltransferase</fullName>
    </alternativeName>
</protein>
<keyword evidence="4 6" id="KW-0119">Carbohydrate metabolism</keyword>
<dbReference type="InterPro" id="IPR013783">
    <property type="entry name" value="Ig-like_fold"/>
</dbReference>
<feature type="binding site" evidence="6">
    <location>
        <position position="700"/>
    </location>
    <ligand>
        <name>alpha-maltose 1-phosphate</name>
        <dbReference type="ChEBI" id="CHEBI:63576"/>
    </ligand>
</feature>
<reference evidence="9 10" key="1">
    <citation type="journal article" date="2006" name="Genome Biol.">
        <title>The genome of Rhizobium leguminosarum has recognizable core and accessory components.</title>
        <authorList>
            <person name="Young J.W."/>
            <person name="Crossman L.C."/>
            <person name="Johnston A.W.B."/>
            <person name="Thomson N.R."/>
            <person name="Ghazoui Z.F."/>
            <person name="Hull K.H."/>
            <person name="Wexler M."/>
            <person name="Curson A.R.J."/>
            <person name="Todd J.D."/>
            <person name="Poole P.S."/>
            <person name="Mauchline T.H."/>
            <person name="East A.K."/>
            <person name="Quail M.A."/>
            <person name="Churcher C."/>
            <person name="Arrowsmith C."/>
            <person name="Cherevach A."/>
            <person name="Chillingworth T."/>
            <person name="Clarke K."/>
            <person name="Cronin A."/>
            <person name="Davis P."/>
            <person name="Fraser A."/>
            <person name="Hance Z."/>
            <person name="Hauser H."/>
            <person name="Jagels K."/>
            <person name="Moule S."/>
            <person name="Mungall K."/>
            <person name="Norbertczak H."/>
            <person name="Rabbinowitsch E."/>
            <person name="Sanders M."/>
            <person name="Simmonds M."/>
            <person name="Whitehead S."/>
            <person name="Parkhill J."/>
        </authorList>
    </citation>
    <scope>NUCLEOTIDE SEQUENCE [LARGE SCALE GENOMIC DNA]</scope>
    <source>
        <strain evidence="10">DSM 114642 / LMG 32736 / 3841</strain>
    </source>
</reference>
<dbReference type="InterPro" id="IPR006047">
    <property type="entry name" value="GH13_cat_dom"/>
</dbReference>
<dbReference type="Pfam" id="PF21702">
    <property type="entry name" value="GLGE_C"/>
    <property type="match status" value="1"/>
</dbReference>
<dbReference type="Gene3D" id="3.20.20.80">
    <property type="entry name" value="Glycosidases"/>
    <property type="match status" value="2"/>
</dbReference>
<comment type="catalytic activity">
    <reaction evidence="5 6">
        <text>alpha-maltose 1-phosphate + [(1-&gt;4)-alpha-D-glucosyl](n) = [(1-&gt;4)-alpha-D-glucosyl](n+2) + phosphate</text>
        <dbReference type="Rhea" id="RHEA:42692"/>
        <dbReference type="Rhea" id="RHEA-COMP:9584"/>
        <dbReference type="Rhea" id="RHEA-COMP:10183"/>
        <dbReference type="ChEBI" id="CHEBI:15444"/>
        <dbReference type="ChEBI" id="CHEBI:43474"/>
        <dbReference type="ChEBI" id="CHEBI:63576"/>
        <dbReference type="EC" id="2.4.99.16"/>
    </reaction>
</comment>
<comment type="function">
    <text evidence="6">Maltosyltransferase that uses maltose 1-phosphate (M1P) as the sugar donor to elongate linear or branched alpha-(1-&gt;4)-glucans. Is involved in a branched alpha-glucan biosynthetic pathway from trehalose, together with TreS, Mak and GlgB.</text>
</comment>
<comment type="similarity">
    <text evidence="6">Belongs to the glycosyl hydrolase 13 family. GlgE subfamily.</text>
</comment>
<evidence type="ECO:0000256" key="4">
    <source>
        <dbReference type="ARBA" id="ARBA00023277"/>
    </source>
</evidence>
<feature type="domain" description="Glycosyl hydrolase family 13 catalytic" evidence="8">
    <location>
        <begin position="652"/>
        <end position="997"/>
    </location>
</feature>
<feature type="site" description="Transition state stabilizer" evidence="6">
    <location>
        <position position="919"/>
    </location>
</feature>
<dbReference type="Proteomes" id="UP000006575">
    <property type="component" value="Plasmid pRL12"/>
</dbReference>
<proteinExistence type="inferred from homology"/>
<name>Q1M3A9_RHIJ3</name>
<dbReference type="InterPro" id="IPR017853">
    <property type="entry name" value="GH"/>
</dbReference>
<dbReference type="HAMAP" id="MF_02124">
    <property type="entry name" value="GlgE"/>
    <property type="match status" value="1"/>
</dbReference>
<sequence length="1103" mass="123823">MSAHRELAVSVEQPRPTEVCLQTKLERRPMSISPNQGVLSTPPRIYYVNPLLLQGIDAWREVFDHAADTGFDRVLTAPLFDRGGERSIFASQNLKRLDPQLSLGSAVEDGVARLTDAARKSGVALMMDLMLDGKARDPKAGFRPVDPRLSPLDPAEPMTAMGAESRSRLLEEWAERLRGLADLGLSGYRALGIDRIAPAAFKSLISAVREKADAQFLAWTPGTDFGARSAVKNTGFDGCFSSMAWWDFDERWFVEEHRVQKPLGWQIAFPEPPFARRIAHGTESREILERRAIRALRLAASLGGGLMVPMGFEYGAATPLDPTHGNGTGLRGLRHDLAFDISSEIRLANTEIGKAPHALASSLRLIRNANGPVSALLQSEAEDLRSTENVRFILLNRDLRKSALAPVTALREAASGFLPAAADGTALRLRAGETLVVEGKAPAPITSRQILDVAQATASPRLAIENIMPQVDGGRFPVKRVVGDTVTVEADIFADGHDPIAAVLLWRPLDAPDWNETEMQLVENDRWRAEFLLERIGRYEFAVEAWKNAFAIFRYELMKKNDARLDLKLELQEGLNLVRSAEVHAGAALRAELKALVDSLERASDAERTTILLDAGTLELMNKADKRPFRLRSTASAVDAERKEAAFASWYQIFPRSQSGDPDRHGTFDDVIPRLPVIRDMGFDVLYFPPIHPIGSTNRKGRNNSLKAGPGDPGSPYAIGSEEGGHDAIHPELGEFEDFRRLVEEAGRHGLEIALDLAIQASPDHPWLKEHPGWFDWRPDGTIKYAENPPKKYEDIVNVDFYTRDALPSLWVELRDVVQLWVDQGVKLFRVDNPHTKPFPFWEWLIGDIRGRHPDVVFLSEAFTKPKVMYRLAKIGFSQSYTYFTWRNAKWELEQYMRELTEAAPKEFFRPHFFVNTHDINPDFLQNAPRPAFLIRAALAATLSGLWGVYNGFELCEGRPDAKRKEYADSEKYEIRAWDYDRPGNIIAEIRTLNRIRNENTALHSHLGLTLLNARNDNILFFEKASRARDNVLLIAISLDPHNFQQSDVELPLWQWSLGDGGSLDAEDLIGGHRFKWTGKWQSISLNPEVLPYAIWRIRSREA</sequence>
<dbReference type="SUPFAM" id="SSF51445">
    <property type="entry name" value="(Trans)glycosidases"/>
    <property type="match status" value="2"/>
</dbReference>
<dbReference type="InterPro" id="IPR013780">
    <property type="entry name" value="Glyco_hydro_b"/>
</dbReference>
<evidence type="ECO:0000256" key="3">
    <source>
        <dbReference type="ARBA" id="ARBA00022679"/>
    </source>
</evidence>
<organism evidence="9 10">
    <name type="scientific">Rhizobium johnstonii (strain DSM 114642 / LMG 32736 / 3841)</name>
    <name type="common">Rhizobium leguminosarum bv. viciae</name>
    <dbReference type="NCBI Taxonomy" id="216596"/>
    <lineage>
        <taxon>Bacteria</taxon>
        <taxon>Pseudomonadati</taxon>
        <taxon>Pseudomonadota</taxon>
        <taxon>Alphaproteobacteria</taxon>
        <taxon>Hyphomicrobiales</taxon>
        <taxon>Rhizobiaceae</taxon>
        <taxon>Rhizobium/Agrobacterium group</taxon>
        <taxon>Rhizobium</taxon>
        <taxon>Rhizobium johnstonii</taxon>
    </lineage>
</organism>
<evidence type="ECO:0000313" key="9">
    <source>
        <dbReference type="EMBL" id="CAK12417.1"/>
    </source>
</evidence>
<dbReference type="InterPro" id="IPR049171">
    <property type="entry name" value="GLGE_C"/>
</dbReference>
<feature type="binding site" evidence="6">
    <location>
        <position position="833"/>
    </location>
    <ligand>
        <name>alpha-maltose 1-phosphate</name>
        <dbReference type="ChEBI" id="CHEBI:63576"/>
    </ligand>
</feature>
<dbReference type="EMBL" id="AM236086">
    <property type="protein sequence ID" value="CAK12417.1"/>
    <property type="molecule type" value="Genomic_DNA"/>
</dbReference>
<dbReference type="CAZy" id="GH13">
    <property type="family name" value="Glycoside Hydrolase Family 13"/>
</dbReference>
<evidence type="ECO:0000256" key="1">
    <source>
        <dbReference type="ARBA" id="ARBA00011738"/>
    </source>
</evidence>
<dbReference type="GO" id="GO:0016758">
    <property type="term" value="F:hexosyltransferase activity"/>
    <property type="evidence" value="ECO:0007669"/>
    <property type="project" value="UniProtKB-UniRule"/>
</dbReference>
<evidence type="ECO:0000256" key="7">
    <source>
        <dbReference type="SAM" id="MobiDB-lite"/>
    </source>
</evidence>
<dbReference type="Gene3D" id="2.60.40.10">
    <property type="entry name" value="Immunoglobulins"/>
    <property type="match status" value="1"/>
</dbReference>
<dbReference type="SMART" id="SM00642">
    <property type="entry name" value="Aamy"/>
    <property type="match status" value="1"/>
</dbReference>
<feature type="active site" description="Proton donor" evidence="6">
    <location>
        <position position="861"/>
    </location>
</feature>
<dbReference type="EC" id="2.4.99.16" evidence="6"/>
<keyword evidence="3 6" id="KW-0808">Transferase</keyword>
<feature type="region of interest" description="Disordered" evidence="7">
    <location>
        <begin position="697"/>
        <end position="723"/>
    </location>
</feature>
<dbReference type="InterPro" id="IPR026585">
    <property type="entry name" value="GlgE"/>
</dbReference>
<dbReference type="InterPro" id="IPR021828">
    <property type="entry name" value="GlgE_dom_N/S"/>
</dbReference>
<dbReference type="Gene3D" id="2.60.40.1180">
    <property type="entry name" value="Golgi alpha-mannosidase II"/>
    <property type="match status" value="1"/>
</dbReference>
<evidence type="ECO:0000259" key="8">
    <source>
        <dbReference type="SMART" id="SM00642"/>
    </source>
</evidence>
<keyword evidence="2 6" id="KW-0328">Glycosyltransferase</keyword>
<dbReference type="eggNOG" id="COG0366">
    <property type="taxonomic scope" value="Bacteria"/>
</dbReference>
<dbReference type="CDD" id="cd11344">
    <property type="entry name" value="AmyAc_GlgE_like"/>
    <property type="match status" value="1"/>
</dbReference>
<feature type="binding site" evidence="6">
    <location>
        <position position="760"/>
    </location>
    <ligand>
        <name>alpha-maltose 1-phosphate</name>
        <dbReference type="ChEBI" id="CHEBI:63576"/>
    </ligand>
</feature>
<feature type="binding site" evidence="6">
    <location>
        <begin position="972"/>
        <end position="973"/>
    </location>
    <ligand>
        <name>alpha-maltose 1-phosphate</name>
        <dbReference type="ChEBI" id="CHEBI:63576"/>
    </ligand>
</feature>
<dbReference type="KEGG" id="rle:pRL120708"/>
<dbReference type="PANTHER" id="PTHR47786">
    <property type="entry name" value="ALPHA-1,4-GLUCAN:MALTOSE-1-PHOSPHATE MALTOSYLTRANSFERASE"/>
    <property type="match status" value="1"/>
</dbReference>
<geneLocation type="plasmid" evidence="10">
    <name>pRL12</name>
</geneLocation>
<evidence type="ECO:0000256" key="5">
    <source>
        <dbReference type="ARBA" id="ARBA00048735"/>
    </source>
</evidence>
<dbReference type="Pfam" id="PF00128">
    <property type="entry name" value="Alpha-amylase"/>
    <property type="match status" value="1"/>
</dbReference>
<evidence type="ECO:0000256" key="6">
    <source>
        <dbReference type="HAMAP-Rule" id="MF_02124"/>
    </source>
</evidence>